<dbReference type="PROSITE" id="PS50109">
    <property type="entry name" value="HIS_KIN"/>
    <property type="match status" value="1"/>
</dbReference>
<dbReference type="PRINTS" id="PR00344">
    <property type="entry name" value="BCTRLSENSOR"/>
</dbReference>
<evidence type="ECO:0000256" key="1">
    <source>
        <dbReference type="ARBA" id="ARBA00000085"/>
    </source>
</evidence>
<keyword evidence="11" id="KW-0547">Nucleotide-binding</keyword>
<dbReference type="CDD" id="cd00130">
    <property type="entry name" value="PAS"/>
    <property type="match status" value="1"/>
</dbReference>
<dbReference type="SUPFAM" id="SSF47384">
    <property type="entry name" value="Homodimeric domain of signal transducing histidine kinase"/>
    <property type="match status" value="1"/>
</dbReference>
<evidence type="ECO:0000259" key="18">
    <source>
        <dbReference type="PROSITE" id="PS50109"/>
    </source>
</evidence>
<keyword evidence="20" id="KW-1185">Reference proteome</keyword>
<evidence type="ECO:0000256" key="11">
    <source>
        <dbReference type="ARBA" id="ARBA00022741"/>
    </source>
</evidence>
<name>A0ABU3R204_9GAMM</name>
<protein>
    <recommendedName>
        <fullName evidence="4">Phosphate regulon sensor protein PhoR</fullName>
        <ecNumber evidence="3">2.7.13.3</ecNumber>
    </recommendedName>
</protein>
<evidence type="ECO:0000313" key="19">
    <source>
        <dbReference type="EMBL" id="MDU0113348.1"/>
    </source>
</evidence>
<dbReference type="InterPro" id="IPR005467">
    <property type="entry name" value="His_kinase_dom"/>
</dbReference>
<evidence type="ECO:0000256" key="15">
    <source>
        <dbReference type="ARBA" id="ARBA00023012"/>
    </source>
</evidence>
<evidence type="ECO:0000256" key="6">
    <source>
        <dbReference type="ARBA" id="ARBA00022475"/>
    </source>
</evidence>
<proteinExistence type="predicted"/>
<dbReference type="EC" id="2.7.13.3" evidence="3"/>
<dbReference type="InterPro" id="IPR004358">
    <property type="entry name" value="Sig_transdc_His_kin-like_C"/>
</dbReference>
<keyword evidence="12 19" id="KW-0418">Kinase</keyword>
<dbReference type="EMBL" id="JAWCUA010000007">
    <property type="protein sequence ID" value="MDU0113348.1"/>
    <property type="molecule type" value="Genomic_DNA"/>
</dbReference>
<keyword evidence="7" id="KW-0597">Phosphoprotein</keyword>
<dbReference type="InterPro" id="IPR000014">
    <property type="entry name" value="PAS"/>
</dbReference>
<dbReference type="Gene3D" id="3.30.450.20">
    <property type="entry name" value="PAS domain"/>
    <property type="match status" value="1"/>
</dbReference>
<evidence type="ECO:0000256" key="3">
    <source>
        <dbReference type="ARBA" id="ARBA00012438"/>
    </source>
</evidence>
<dbReference type="SMART" id="SM00387">
    <property type="entry name" value="HATPase_c"/>
    <property type="match status" value="1"/>
</dbReference>
<reference evidence="19 20" key="1">
    <citation type="submission" date="2023-10" db="EMBL/GenBank/DDBJ databases">
        <title>Psychrosphaera aquimaarina strain SW33 isolated from seawater.</title>
        <authorList>
            <person name="Bayburt H."/>
            <person name="Kim J.M."/>
            <person name="Choi B.J."/>
            <person name="Jeon C.O."/>
        </authorList>
    </citation>
    <scope>NUCLEOTIDE SEQUENCE [LARGE SCALE GENOMIC DNA]</scope>
    <source>
        <strain evidence="19 20">KCTC 52743</strain>
    </source>
</reference>
<comment type="catalytic activity">
    <reaction evidence="1">
        <text>ATP + protein L-histidine = ADP + protein N-phospho-L-histidine.</text>
        <dbReference type="EC" id="2.7.13.3"/>
    </reaction>
</comment>
<dbReference type="NCBIfam" id="NF008235">
    <property type="entry name" value="PRK11006.1"/>
    <property type="match status" value="1"/>
</dbReference>
<dbReference type="PANTHER" id="PTHR45453:SF1">
    <property type="entry name" value="PHOSPHATE REGULON SENSOR PROTEIN PHOR"/>
    <property type="match status" value="1"/>
</dbReference>
<gene>
    <name evidence="19" type="primary">phoR</name>
    <name evidence="19" type="ORF">RT723_10145</name>
</gene>
<dbReference type="InterPro" id="IPR003594">
    <property type="entry name" value="HATPase_dom"/>
</dbReference>
<accession>A0ABU3R204</accession>
<sequence>MRQLPNSQKLFTKVVIFLLPFFLIGTFFGVPAESLCLGFICLSVWHYHQLSLLINWLWTKRGAYPPASKGIWADVFDGIYQQQRKHRKKRNELSVLVRRFRLGAESLPDAALVFNDDRTLVWCNSLAQSMLGFKWPEDMGNRIDNFLRQPEFIHYLESKNYDKPFELTSPESEFIILECRIAPFEKDKWTLIARDITQIKQMEQMRKDFIANVSHELRTPLTVMRGYLELLTESDVPDPIIWKKAHTMMNEQTIRMGGLVNQLLTLTKLENKQYVLTQSKVNVARLLNIIVEEANTLSDNEHLITLNADSELFIRSSEEQIRSAFSNLIFNAVRYTPKGQSINVSWKKTEEGGAKFTCQDTGDGIPAEHLSRLTERFYRVNQARTRDSGGSGLGLSIVKHILANHDSDLEISSTLNVGSCFSFTIPARFIVKEVTVVDE</sequence>
<dbReference type="PANTHER" id="PTHR45453">
    <property type="entry name" value="PHOSPHATE REGULON SENSOR PROTEIN PHOR"/>
    <property type="match status" value="1"/>
</dbReference>
<dbReference type="Gene3D" id="3.30.565.10">
    <property type="entry name" value="Histidine kinase-like ATPase, C-terminal domain"/>
    <property type="match status" value="1"/>
</dbReference>
<evidence type="ECO:0000256" key="2">
    <source>
        <dbReference type="ARBA" id="ARBA00004236"/>
    </source>
</evidence>
<dbReference type="Pfam" id="PF00512">
    <property type="entry name" value="HisKA"/>
    <property type="match status" value="1"/>
</dbReference>
<evidence type="ECO:0000256" key="7">
    <source>
        <dbReference type="ARBA" id="ARBA00022553"/>
    </source>
</evidence>
<dbReference type="InterPro" id="IPR036890">
    <property type="entry name" value="HATPase_C_sf"/>
</dbReference>
<dbReference type="Pfam" id="PF11808">
    <property type="entry name" value="PhoR"/>
    <property type="match status" value="1"/>
</dbReference>
<dbReference type="Pfam" id="PF02518">
    <property type="entry name" value="HATPase_c"/>
    <property type="match status" value="1"/>
</dbReference>
<dbReference type="InterPro" id="IPR036097">
    <property type="entry name" value="HisK_dim/P_sf"/>
</dbReference>
<keyword evidence="14" id="KW-1133">Transmembrane helix</keyword>
<evidence type="ECO:0000256" key="16">
    <source>
        <dbReference type="ARBA" id="ARBA00023136"/>
    </source>
</evidence>
<comment type="caution">
    <text evidence="19">The sequence shown here is derived from an EMBL/GenBank/DDBJ whole genome shotgun (WGS) entry which is preliminary data.</text>
</comment>
<evidence type="ECO:0000256" key="14">
    <source>
        <dbReference type="ARBA" id="ARBA00022989"/>
    </source>
</evidence>
<dbReference type="Gene3D" id="1.10.287.130">
    <property type="match status" value="1"/>
</dbReference>
<dbReference type="InterPro" id="IPR014310">
    <property type="entry name" value="Sig_transdc_His_kinase_PhoR"/>
</dbReference>
<keyword evidence="16" id="KW-0472">Membrane</keyword>
<evidence type="ECO:0000256" key="9">
    <source>
        <dbReference type="ARBA" id="ARBA00022679"/>
    </source>
</evidence>
<keyword evidence="6" id="KW-1003">Cell membrane</keyword>
<dbReference type="InterPro" id="IPR035965">
    <property type="entry name" value="PAS-like_dom_sf"/>
</dbReference>
<comment type="function">
    <text evidence="17">Member of the two-component regulatory system PhoR/PhoB involved in the phosphate regulon genes expression. PhoR may function as a membrane-associated protein kinase that phosphorylates PhoB in response to environmental signals.</text>
</comment>
<dbReference type="InterPro" id="IPR050351">
    <property type="entry name" value="BphY/WalK/GraS-like"/>
</dbReference>
<comment type="subcellular location">
    <subcellularLocation>
        <location evidence="2">Cell membrane</location>
    </subcellularLocation>
</comment>
<feature type="domain" description="Histidine kinase" evidence="18">
    <location>
        <begin position="212"/>
        <end position="429"/>
    </location>
</feature>
<evidence type="ECO:0000256" key="4">
    <source>
        <dbReference type="ARBA" id="ARBA00019665"/>
    </source>
</evidence>
<dbReference type="CDD" id="cd00082">
    <property type="entry name" value="HisKA"/>
    <property type="match status" value="1"/>
</dbReference>
<keyword evidence="13" id="KW-0067">ATP-binding</keyword>
<evidence type="ECO:0000256" key="17">
    <source>
        <dbReference type="ARBA" id="ARBA00025207"/>
    </source>
</evidence>
<keyword evidence="15" id="KW-0902">Two-component regulatory system</keyword>
<dbReference type="NCBIfam" id="TIGR02966">
    <property type="entry name" value="phoR_proteo"/>
    <property type="match status" value="1"/>
</dbReference>
<keyword evidence="10" id="KW-0812">Transmembrane</keyword>
<evidence type="ECO:0000256" key="5">
    <source>
        <dbReference type="ARBA" id="ARBA00022448"/>
    </source>
</evidence>
<evidence type="ECO:0000256" key="13">
    <source>
        <dbReference type="ARBA" id="ARBA00022840"/>
    </source>
</evidence>
<dbReference type="InterPro" id="IPR003661">
    <property type="entry name" value="HisK_dim/P_dom"/>
</dbReference>
<keyword evidence="5" id="KW-0813">Transport</keyword>
<evidence type="ECO:0000256" key="10">
    <source>
        <dbReference type="ARBA" id="ARBA00022692"/>
    </source>
</evidence>
<evidence type="ECO:0000313" key="20">
    <source>
        <dbReference type="Proteomes" id="UP001257914"/>
    </source>
</evidence>
<evidence type="ECO:0000256" key="12">
    <source>
        <dbReference type="ARBA" id="ARBA00022777"/>
    </source>
</evidence>
<dbReference type="SUPFAM" id="SSF55785">
    <property type="entry name" value="PYP-like sensor domain (PAS domain)"/>
    <property type="match status" value="1"/>
</dbReference>
<keyword evidence="8" id="KW-0592">Phosphate transport</keyword>
<dbReference type="InterPro" id="IPR021766">
    <property type="entry name" value="PhoR_N"/>
</dbReference>
<evidence type="ECO:0000256" key="8">
    <source>
        <dbReference type="ARBA" id="ARBA00022592"/>
    </source>
</evidence>
<organism evidence="19 20">
    <name type="scientific">Psychrosphaera aquimarina</name>
    <dbReference type="NCBI Taxonomy" id="2044854"/>
    <lineage>
        <taxon>Bacteria</taxon>
        <taxon>Pseudomonadati</taxon>
        <taxon>Pseudomonadota</taxon>
        <taxon>Gammaproteobacteria</taxon>
        <taxon>Alteromonadales</taxon>
        <taxon>Pseudoalteromonadaceae</taxon>
        <taxon>Psychrosphaera</taxon>
    </lineage>
</organism>
<dbReference type="SUPFAM" id="SSF55874">
    <property type="entry name" value="ATPase domain of HSP90 chaperone/DNA topoisomerase II/histidine kinase"/>
    <property type="match status" value="1"/>
</dbReference>
<dbReference type="SMART" id="SM00388">
    <property type="entry name" value="HisKA"/>
    <property type="match status" value="1"/>
</dbReference>
<dbReference type="RefSeq" id="WP_315946952.1">
    <property type="nucleotide sequence ID" value="NZ_JAWCUA010000007.1"/>
</dbReference>
<dbReference type="Pfam" id="PF13426">
    <property type="entry name" value="PAS_9"/>
    <property type="match status" value="1"/>
</dbReference>
<dbReference type="GO" id="GO:0004673">
    <property type="term" value="F:protein histidine kinase activity"/>
    <property type="evidence" value="ECO:0007669"/>
    <property type="project" value="UniProtKB-EC"/>
</dbReference>
<keyword evidence="9 19" id="KW-0808">Transferase</keyword>
<dbReference type="Proteomes" id="UP001257914">
    <property type="component" value="Unassembled WGS sequence"/>
</dbReference>